<keyword evidence="1" id="KW-0472">Membrane</keyword>
<accession>A0A7D6GA42</accession>
<keyword evidence="1" id="KW-1133">Transmembrane helix</keyword>
<gene>
    <name evidence="2" type="ORF">HZU44_12525</name>
</gene>
<organism evidence="2">
    <name type="scientific">Micromonospora carbonacea</name>
    <dbReference type="NCBI Taxonomy" id="47853"/>
    <lineage>
        <taxon>Bacteria</taxon>
        <taxon>Bacillati</taxon>
        <taxon>Actinomycetota</taxon>
        <taxon>Actinomycetes</taxon>
        <taxon>Micromonosporales</taxon>
        <taxon>Micromonosporaceae</taxon>
        <taxon>Micromonospora</taxon>
    </lineage>
</organism>
<keyword evidence="1" id="KW-0812">Transmembrane</keyword>
<sequence length="271" mass="27596">MTTTPAVTGPSRDLRVTLPRVLRMEWIKFWSLRSTIYTLAITALLTIGVGSLVSGVIGTGDGGPGQDDFSDPASMSLGGVMLAALATAALGVLTSTSEYASGMIRATLAAVPARLPVLWAKVIVFAAVSFVLMLATSLVAFLAGQAILSSRGFTSVTLADPGVFRAVVGAAVYLTGAGLIGLAVGALLRNTAGAVTTVVGALFVLPVLIQLLPASWDDSIFPYLPSNAAGSFMAVEAASPSLSAWPGLAVFTGYIAVLLAGAAVLLKRRDA</sequence>
<name>A0A7D6GA42_9ACTN</name>
<dbReference type="PANTHER" id="PTHR37305:SF1">
    <property type="entry name" value="MEMBRANE PROTEIN"/>
    <property type="match status" value="1"/>
</dbReference>
<protein>
    <submittedName>
        <fullName evidence="2">ABC transporter permease</fullName>
    </submittedName>
</protein>
<dbReference type="AlphaFoldDB" id="A0A7D6GA42"/>
<feature type="transmembrane region" description="Helical" evidence="1">
    <location>
        <begin position="244"/>
        <end position="266"/>
    </location>
</feature>
<proteinExistence type="predicted"/>
<feature type="transmembrane region" description="Helical" evidence="1">
    <location>
        <begin position="195"/>
        <end position="216"/>
    </location>
</feature>
<feature type="transmembrane region" description="Helical" evidence="1">
    <location>
        <begin position="36"/>
        <end position="57"/>
    </location>
</feature>
<evidence type="ECO:0000313" key="2">
    <source>
        <dbReference type="EMBL" id="QLK00743.1"/>
    </source>
</evidence>
<reference evidence="2" key="1">
    <citation type="submission" date="2020-08" db="EMBL/GenBank/DDBJ databases">
        <title>A bifunctional nitrone conjugated secondary metabolite targeting the ribosome.</title>
        <authorList>
            <person name="Limbrick E.M."/>
            <person name="Graf M."/>
            <person name="Derewacz D.K."/>
            <person name="Nguyen F."/>
            <person name="Spraggins J.M."/>
            <person name="Wieland M."/>
            <person name="Ynigez-Gutierrez A.E."/>
            <person name="Reisman B.J."/>
            <person name="Zinshteyn B."/>
            <person name="McCulloch K."/>
            <person name="Iverson T.M."/>
            <person name="Green R."/>
            <person name="Wilson D.N."/>
            <person name="Bachmann B.O."/>
        </authorList>
    </citation>
    <scope>NUCLEOTIDE SEQUENCE</scope>
    <source>
        <strain evidence="2">Africana</strain>
    </source>
</reference>
<dbReference type="PANTHER" id="PTHR37305">
    <property type="entry name" value="INTEGRAL MEMBRANE PROTEIN-RELATED"/>
    <property type="match status" value="1"/>
</dbReference>
<evidence type="ECO:0000256" key="1">
    <source>
        <dbReference type="SAM" id="Phobius"/>
    </source>
</evidence>
<dbReference type="EMBL" id="CP058905">
    <property type="protein sequence ID" value="QLK00743.1"/>
    <property type="molecule type" value="Genomic_DNA"/>
</dbReference>
<feature type="transmembrane region" description="Helical" evidence="1">
    <location>
        <begin position="163"/>
        <end position="188"/>
    </location>
</feature>
<feature type="transmembrane region" description="Helical" evidence="1">
    <location>
        <begin position="77"/>
        <end position="97"/>
    </location>
</feature>
<feature type="transmembrane region" description="Helical" evidence="1">
    <location>
        <begin position="118"/>
        <end position="143"/>
    </location>
</feature>